<feature type="compositionally biased region" description="Pro residues" evidence="8">
    <location>
        <begin position="196"/>
        <end position="217"/>
    </location>
</feature>
<dbReference type="GeneTree" id="ENSGT00940000158425"/>
<dbReference type="PRINTS" id="PR01367">
    <property type="entry name" value="BGCRYSTALLIN"/>
</dbReference>
<evidence type="ECO:0000256" key="1">
    <source>
        <dbReference type="ARBA" id="ARBA00003689"/>
    </source>
</evidence>
<dbReference type="PROSITE" id="PS50915">
    <property type="entry name" value="CRYSTALLIN_BETA_GAMMA"/>
    <property type="match status" value="2"/>
</dbReference>
<dbReference type="AlphaFoldDB" id="A0A7N6B854"/>
<dbReference type="GO" id="GO:0007601">
    <property type="term" value="P:visual perception"/>
    <property type="evidence" value="ECO:0007669"/>
    <property type="project" value="TreeGrafter"/>
</dbReference>
<dbReference type="InterPro" id="IPR050252">
    <property type="entry name" value="Beta/Gamma-Crystallin"/>
</dbReference>
<keyword evidence="11" id="KW-1185">Reference proteome</keyword>
<feature type="domain" description="Beta/gamma crystallin 'Greek key'" evidence="9">
    <location>
        <begin position="140"/>
        <end position="182"/>
    </location>
</feature>
<dbReference type="Gene3D" id="2.60.20.10">
    <property type="entry name" value="Crystallins"/>
    <property type="match status" value="2"/>
</dbReference>
<keyword evidence="5" id="KW-0677">Repeat</keyword>
<reference evidence="10" key="2">
    <citation type="submission" date="2025-08" db="UniProtKB">
        <authorList>
            <consortium name="Ensembl"/>
        </authorList>
    </citation>
    <scope>IDENTIFICATION</scope>
</reference>
<comment type="function">
    <text evidence="1">Crystallins are the dominant structural components of the vertebrate eye lens.</text>
</comment>
<evidence type="ECO:0000256" key="8">
    <source>
        <dbReference type="SAM" id="MobiDB-lite"/>
    </source>
</evidence>
<evidence type="ECO:0000259" key="9">
    <source>
        <dbReference type="PROSITE" id="PS50915"/>
    </source>
</evidence>
<sequence>TANTILVGGIIGKLLAVFEFENFRGKKVELSGECKDVLEKTQRVGSVIVESGPWVGFGRPSFAGEQFVLEKGSYPRWSTWTSLKNSQTCFSLQDSADHKLHLFEKAGFEGRKMEIVDNDVPSLWAYGFQDRVASAKAVNGTWVGYMYPGYRGSQYVFEHGDFKHWNDWGATAPQIQSVRRVRDMQWHKKGCYIAPAPTPPQPDPKPTPTPNPNPTPNPKSQTQPQS</sequence>
<evidence type="ECO:0000256" key="7">
    <source>
        <dbReference type="ARBA" id="ARBA00032629"/>
    </source>
</evidence>
<reference evidence="10" key="1">
    <citation type="submission" date="2021-04" db="EMBL/GenBank/DDBJ databases">
        <authorList>
            <consortium name="Wellcome Sanger Institute Data Sharing"/>
        </authorList>
    </citation>
    <scope>NUCLEOTIDE SEQUENCE [LARGE SCALE GENOMIC DNA]</scope>
</reference>
<dbReference type="Proteomes" id="UP000265040">
    <property type="component" value="Chromosome 5"/>
</dbReference>
<dbReference type="FunFam" id="2.60.20.10:FF:000005">
    <property type="entry name" value="Crystallin, beta B1"/>
    <property type="match status" value="1"/>
</dbReference>
<dbReference type="SUPFAM" id="SSF49695">
    <property type="entry name" value="gamma-Crystallin-like"/>
    <property type="match status" value="1"/>
</dbReference>
<feature type="domain" description="Beta/gamma crystallin 'Greek key'" evidence="9">
    <location>
        <begin position="52"/>
        <end position="96"/>
    </location>
</feature>
<comment type="similarity">
    <text evidence="2">Belongs to the beta/gamma-crystallin family.</text>
</comment>
<evidence type="ECO:0000256" key="2">
    <source>
        <dbReference type="ARBA" id="ARBA00009646"/>
    </source>
</evidence>
<dbReference type="GO" id="GO:0002088">
    <property type="term" value="P:lens development in camera-type eye"/>
    <property type="evidence" value="ECO:0007669"/>
    <property type="project" value="TreeGrafter"/>
</dbReference>
<evidence type="ECO:0000256" key="4">
    <source>
        <dbReference type="ARBA" id="ARBA00022613"/>
    </source>
</evidence>
<reference evidence="10" key="3">
    <citation type="submission" date="2025-09" db="UniProtKB">
        <authorList>
            <consortium name="Ensembl"/>
        </authorList>
    </citation>
    <scope>IDENTIFICATION</scope>
</reference>
<dbReference type="Ensembl" id="ENSATET00000071077.2">
    <property type="protein sequence ID" value="ENSATEP00000058734.1"/>
    <property type="gene ID" value="ENSATEG00000023796.3"/>
</dbReference>
<evidence type="ECO:0000256" key="5">
    <source>
        <dbReference type="ARBA" id="ARBA00022737"/>
    </source>
</evidence>
<dbReference type="InterPro" id="IPR001064">
    <property type="entry name" value="Beta/gamma_crystallin"/>
</dbReference>
<evidence type="ECO:0000313" key="11">
    <source>
        <dbReference type="Proteomes" id="UP000265040"/>
    </source>
</evidence>
<feature type="region of interest" description="Disordered" evidence="8">
    <location>
        <begin position="191"/>
        <end position="226"/>
    </location>
</feature>
<dbReference type="PANTHER" id="PTHR11818:SF13">
    <property type="entry name" value="BETA-CRYSTALLIN B3"/>
    <property type="match status" value="1"/>
</dbReference>
<accession>A0A7N6B854</accession>
<protein>
    <recommendedName>
        <fullName evidence="3">Beta-crystallin B3</fullName>
    </recommendedName>
    <alternativeName>
        <fullName evidence="7">Beta-B3 crystallin</fullName>
    </alternativeName>
</protein>
<organism evidence="10 11">
    <name type="scientific">Anabas testudineus</name>
    <name type="common">Climbing perch</name>
    <name type="synonym">Anthias testudineus</name>
    <dbReference type="NCBI Taxonomy" id="64144"/>
    <lineage>
        <taxon>Eukaryota</taxon>
        <taxon>Metazoa</taxon>
        <taxon>Chordata</taxon>
        <taxon>Craniata</taxon>
        <taxon>Vertebrata</taxon>
        <taxon>Euteleostomi</taxon>
        <taxon>Actinopterygii</taxon>
        <taxon>Neopterygii</taxon>
        <taxon>Teleostei</taxon>
        <taxon>Neoteleostei</taxon>
        <taxon>Acanthomorphata</taxon>
        <taxon>Anabantaria</taxon>
        <taxon>Anabantiformes</taxon>
        <taxon>Anabantoidei</taxon>
        <taxon>Anabantidae</taxon>
        <taxon>Anabas</taxon>
    </lineage>
</organism>
<gene>
    <name evidence="10" type="primary">CRYBB3</name>
</gene>
<evidence type="ECO:0000256" key="3">
    <source>
        <dbReference type="ARBA" id="ARBA00019518"/>
    </source>
</evidence>
<keyword evidence="4" id="KW-0273">Eye lens protein</keyword>
<dbReference type="SMART" id="SM00247">
    <property type="entry name" value="XTALbg"/>
    <property type="match status" value="2"/>
</dbReference>
<dbReference type="InterPro" id="IPR011024">
    <property type="entry name" value="G_crystallin-like"/>
</dbReference>
<evidence type="ECO:0000313" key="10">
    <source>
        <dbReference type="Ensembl" id="ENSATEP00000058734.1"/>
    </source>
</evidence>
<dbReference type="PANTHER" id="PTHR11818">
    <property type="entry name" value="BETA/GAMMA CRYSTALLIN"/>
    <property type="match status" value="1"/>
</dbReference>
<comment type="subunit">
    <text evidence="6">Homo/heterodimer, or complexes of higher-order. The structure of beta-crystallin oligomers seems to be stabilized through interactions between the N-terminal arms.</text>
</comment>
<proteinExistence type="inferred from homology"/>
<dbReference type="GO" id="GO:0005212">
    <property type="term" value="F:structural constituent of eye lens"/>
    <property type="evidence" value="ECO:0007669"/>
    <property type="project" value="UniProtKB-KW"/>
</dbReference>
<name>A0A7N6B854_ANATE</name>
<dbReference type="Pfam" id="PF00030">
    <property type="entry name" value="Crystall"/>
    <property type="match status" value="2"/>
</dbReference>
<evidence type="ECO:0000256" key="6">
    <source>
        <dbReference type="ARBA" id="ARBA00025922"/>
    </source>
</evidence>